<organism evidence="4 5">
    <name type="scientific">Bacillus phage Ray17</name>
    <dbReference type="NCBI Taxonomy" id="2315627"/>
    <lineage>
        <taxon>Viruses</taxon>
        <taxon>Duplodnaviria</taxon>
        <taxon>Heunggongvirae</taxon>
        <taxon>Uroviricota</taxon>
        <taxon>Caudoviricetes</taxon>
        <taxon>Trautnerviridae</taxon>
        <taxon>Polsinellivirinae</taxon>
        <taxon>Splendidredvirus</taxon>
        <taxon>Splendidredvirus ray17</taxon>
    </lineage>
</organism>
<evidence type="ECO:0000256" key="1">
    <source>
        <dbReference type="ARBA" id="ARBA00023125"/>
    </source>
</evidence>
<evidence type="ECO:0000256" key="2">
    <source>
        <dbReference type="PIRNR" id="PIRNR002070"/>
    </source>
</evidence>
<name>A0A386K6W8_9CAUD</name>
<sequence length="159" mass="17133">MNSVNLVGRLTADPEMRYTQQGTAVASFTIAVRRRFKNQNTGEYESDFIRCQAWKNTAEVIANNFSKGRMIGVAGTWRTGSFDGQDGKKVYTNDCLVEYITFIDSGNDNSGASGGSRGGGNTNSQGGNQNASEGKGSDDFDPFQNSGKGIDISDDDLPF</sequence>
<keyword evidence="1 2" id="KW-0238">DNA-binding</keyword>
<dbReference type="PIRSF" id="PIRSF002070">
    <property type="entry name" value="SSB"/>
    <property type="match status" value="1"/>
</dbReference>
<dbReference type="GO" id="GO:0003697">
    <property type="term" value="F:single-stranded DNA binding"/>
    <property type="evidence" value="ECO:0007669"/>
    <property type="project" value="InterPro"/>
</dbReference>
<proteinExistence type="inferred from homology"/>
<dbReference type="PANTHER" id="PTHR10302:SF27">
    <property type="entry name" value="SINGLE-STRANDED DNA-BINDING PROTEIN"/>
    <property type="match status" value="1"/>
</dbReference>
<keyword evidence="5" id="KW-1185">Reference proteome</keyword>
<dbReference type="InterPro" id="IPR012340">
    <property type="entry name" value="NA-bd_OB-fold"/>
</dbReference>
<evidence type="ECO:0000313" key="5">
    <source>
        <dbReference type="Proteomes" id="UP000281415"/>
    </source>
</evidence>
<protein>
    <recommendedName>
        <fullName evidence="2">Single-stranded DNA-binding protein</fullName>
    </recommendedName>
</protein>
<dbReference type="PANTHER" id="PTHR10302">
    <property type="entry name" value="SINGLE-STRANDED DNA-BINDING PROTEIN"/>
    <property type="match status" value="1"/>
</dbReference>
<dbReference type="HAMAP" id="MF_00984">
    <property type="entry name" value="SSB"/>
    <property type="match status" value="1"/>
</dbReference>
<dbReference type="Proteomes" id="UP000281415">
    <property type="component" value="Segment"/>
</dbReference>
<dbReference type="PROSITE" id="PS50935">
    <property type="entry name" value="SSB"/>
    <property type="match status" value="1"/>
</dbReference>
<gene>
    <name evidence="4" type="ORF">Ray17_30</name>
</gene>
<feature type="region of interest" description="Disordered" evidence="3">
    <location>
        <begin position="108"/>
        <end position="159"/>
    </location>
</feature>
<accession>A0A386K6W8</accession>
<dbReference type="GO" id="GO:0009295">
    <property type="term" value="C:nucleoid"/>
    <property type="evidence" value="ECO:0007669"/>
    <property type="project" value="TreeGrafter"/>
</dbReference>
<dbReference type="GO" id="GO:0006260">
    <property type="term" value="P:DNA replication"/>
    <property type="evidence" value="ECO:0007669"/>
    <property type="project" value="InterPro"/>
</dbReference>
<dbReference type="InterPro" id="IPR000424">
    <property type="entry name" value="Primosome_PriB/ssb"/>
</dbReference>
<evidence type="ECO:0000313" key="4">
    <source>
        <dbReference type="EMBL" id="AYD80931.1"/>
    </source>
</evidence>
<dbReference type="Gene3D" id="2.40.50.140">
    <property type="entry name" value="Nucleic acid-binding proteins"/>
    <property type="match status" value="1"/>
</dbReference>
<dbReference type="EMBL" id="MH752385">
    <property type="protein sequence ID" value="AYD80931.1"/>
    <property type="molecule type" value="Genomic_DNA"/>
</dbReference>
<feature type="compositionally biased region" description="Low complexity" evidence="3">
    <location>
        <begin position="122"/>
        <end position="132"/>
    </location>
</feature>
<dbReference type="InterPro" id="IPR011344">
    <property type="entry name" value="ssDNA-bd"/>
</dbReference>
<dbReference type="NCBIfam" id="TIGR00621">
    <property type="entry name" value="ssb"/>
    <property type="match status" value="1"/>
</dbReference>
<reference evidence="5" key="1">
    <citation type="submission" date="2018-08" db="EMBL/GenBank/DDBJ databases">
        <authorList>
            <person name="Showalter R."/>
            <person name="Adat I."/>
            <person name="Raab R."/>
            <person name="Temple L."/>
        </authorList>
    </citation>
    <scope>NUCLEOTIDE SEQUENCE [LARGE SCALE GENOMIC DNA]</scope>
</reference>
<dbReference type="Pfam" id="PF00436">
    <property type="entry name" value="SSB"/>
    <property type="match status" value="1"/>
</dbReference>
<dbReference type="SUPFAM" id="SSF50249">
    <property type="entry name" value="Nucleic acid-binding proteins"/>
    <property type="match status" value="1"/>
</dbReference>
<evidence type="ECO:0000256" key="3">
    <source>
        <dbReference type="SAM" id="MobiDB-lite"/>
    </source>
</evidence>
<feature type="compositionally biased region" description="Gly residues" evidence="3">
    <location>
        <begin position="112"/>
        <end position="121"/>
    </location>
</feature>
<dbReference type="CDD" id="cd04496">
    <property type="entry name" value="SSB_OBF"/>
    <property type="match status" value="1"/>
</dbReference>